<organism evidence="3 4">
    <name type="scientific">Marinobacter fuscus</name>
    <dbReference type="NCBI Taxonomy" id="2109942"/>
    <lineage>
        <taxon>Bacteria</taxon>
        <taxon>Pseudomonadati</taxon>
        <taxon>Pseudomonadota</taxon>
        <taxon>Gammaproteobacteria</taxon>
        <taxon>Pseudomonadales</taxon>
        <taxon>Marinobacteraceae</taxon>
        <taxon>Marinobacter</taxon>
    </lineage>
</organism>
<dbReference type="EMBL" id="PXNP01000110">
    <property type="protein sequence ID" value="PSF04612.1"/>
    <property type="molecule type" value="Genomic_DNA"/>
</dbReference>
<dbReference type="RefSeq" id="WP_106765554.1">
    <property type="nucleotide sequence ID" value="NZ_PXNP01000110.1"/>
</dbReference>
<proteinExistence type="predicted"/>
<gene>
    <name evidence="3" type="ORF">C7H09_18575</name>
</gene>
<dbReference type="SUPFAM" id="SSF51735">
    <property type="entry name" value="NAD(P)-binding Rossmann-fold domains"/>
    <property type="match status" value="1"/>
</dbReference>
<evidence type="ECO:0000259" key="2">
    <source>
        <dbReference type="Pfam" id="PF01370"/>
    </source>
</evidence>
<evidence type="ECO:0000313" key="3">
    <source>
        <dbReference type="EMBL" id="PSF04612.1"/>
    </source>
</evidence>
<dbReference type="OrthoDB" id="9801056at2"/>
<dbReference type="Pfam" id="PF01370">
    <property type="entry name" value="Epimerase"/>
    <property type="match status" value="1"/>
</dbReference>
<accession>A0A2T1K532</accession>
<protein>
    <submittedName>
        <fullName evidence="3">NAD-dependent dehydratase</fullName>
    </submittedName>
</protein>
<dbReference type="Proteomes" id="UP000239866">
    <property type="component" value="Unassembled WGS sequence"/>
</dbReference>
<dbReference type="PANTHER" id="PTHR48079:SF6">
    <property type="entry name" value="NAD(P)-BINDING DOMAIN-CONTAINING PROTEIN-RELATED"/>
    <property type="match status" value="1"/>
</dbReference>
<dbReference type="InterPro" id="IPR001509">
    <property type="entry name" value="Epimerase_deHydtase"/>
</dbReference>
<dbReference type="PANTHER" id="PTHR48079">
    <property type="entry name" value="PROTEIN YEEZ"/>
    <property type="match status" value="1"/>
</dbReference>
<dbReference type="InterPro" id="IPR051783">
    <property type="entry name" value="NAD(P)-dependent_oxidoreduct"/>
</dbReference>
<dbReference type="InterPro" id="IPR036291">
    <property type="entry name" value="NAD(P)-bd_dom_sf"/>
</dbReference>
<name>A0A2T1K532_9GAMM</name>
<keyword evidence="4" id="KW-1185">Reference proteome</keyword>
<dbReference type="GO" id="GO:0004029">
    <property type="term" value="F:aldehyde dehydrogenase (NAD+) activity"/>
    <property type="evidence" value="ECO:0007669"/>
    <property type="project" value="TreeGrafter"/>
</dbReference>
<feature type="domain" description="NAD-dependent epimerase/dehydratase" evidence="2">
    <location>
        <begin position="3"/>
        <end position="224"/>
    </location>
</feature>
<comment type="caution">
    <text evidence="3">The sequence shown here is derived from an EMBL/GenBank/DDBJ whole genome shotgun (WGS) entry which is preliminary data.</text>
</comment>
<dbReference type="Gene3D" id="3.40.50.720">
    <property type="entry name" value="NAD(P)-binding Rossmann-like Domain"/>
    <property type="match status" value="1"/>
</dbReference>
<dbReference type="GO" id="GO:0005737">
    <property type="term" value="C:cytoplasm"/>
    <property type="evidence" value="ECO:0007669"/>
    <property type="project" value="TreeGrafter"/>
</dbReference>
<evidence type="ECO:0000313" key="4">
    <source>
        <dbReference type="Proteomes" id="UP000239866"/>
    </source>
</evidence>
<feature type="region of interest" description="Disordered" evidence="1">
    <location>
        <begin position="119"/>
        <end position="138"/>
    </location>
</feature>
<reference evidence="3 4" key="1">
    <citation type="submission" date="2018-03" db="EMBL/GenBank/DDBJ databases">
        <title>Marinobacter brunus sp. nov., a marine bacterium of Gamma-proteobacteria isolated from the surface seawater of the South China Sea.</title>
        <authorList>
            <person name="Cheng H."/>
            <person name="Wu Y.-H."/>
            <person name="Xamxidin M."/>
            <person name="Xu X.-W."/>
        </authorList>
    </citation>
    <scope>NUCLEOTIDE SEQUENCE [LARGE SCALE GENOMIC DNA]</scope>
    <source>
        <strain evidence="3 4">NH169-3</strain>
    </source>
</reference>
<evidence type="ECO:0000256" key="1">
    <source>
        <dbReference type="SAM" id="MobiDB-lite"/>
    </source>
</evidence>
<feature type="compositionally biased region" description="Polar residues" evidence="1">
    <location>
        <begin position="124"/>
        <end position="136"/>
    </location>
</feature>
<sequence>MKVLVTGASGFVGRAVVEKLAACNGVEIVAASRRPGQDSRPCVNWVVVGELGPGTHWQQALEGVECVVHCAGISAAPRNAVSELDQLNAQGTANLARQAGQAGVRRFVFISTLKVHGERGGPFSESQPANPQTPYSRSKLKAEQELIHACQSTGMEYVVVRPPLVYGPGAGGNFRLLQRWAASAMPLLPDQPGNKRSMIYLGNLAAFIRLALTHAAAANQIFLVADAEAVSTARLLKELRVLQRGNASGPAIPATVLRLAGALPVIKPMVARLTESLYASDARARTRLGWAAPHTMLEGIRNTAMIDKNVIRPEP</sequence>
<dbReference type="AlphaFoldDB" id="A0A2T1K532"/>